<comment type="caution">
    <text evidence="1">The sequence shown here is derived from an EMBL/GenBank/DDBJ whole genome shotgun (WGS) entry which is preliminary data.</text>
</comment>
<dbReference type="AlphaFoldDB" id="A0A0F9R236"/>
<reference evidence="1" key="1">
    <citation type="journal article" date="2015" name="Nature">
        <title>Complex archaea that bridge the gap between prokaryotes and eukaryotes.</title>
        <authorList>
            <person name="Spang A."/>
            <person name="Saw J.H."/>
            <person name="Jorgensen S.L."/>
            <person name="Zaremba-Niedzwiedzka K."/>
            <person name="Martijn J."/>
            <person name="Lind A.E."/>
            <person name="van Eijk R."/>
            <person name="Schleper C."/>
            <person name="Guy L."/>
            <person name="Ettema T.J."/>
        </authorList>
    </citation>
    <scope>NUCLEOTIDE SEQUENCE</scope>
</reference>
<name>A0A0F9R236_9ZZZZ</name>
<dbReference type="EMBL" id="LAZR01003345">
    <property type="protein sequence ID" value="KKN19346.1"/>
    <property type="molecule type" value="Genomic_DNA"/>
</dbReference>
<organism evidence="1">
    <name type="scientific">marine sediment metagenome</name>
    <dbReference type="NCBI Taxonomy" id="412755"/>
    <lineage>
        <taxon>unclassified sequences</taxon>
        <taxon>metagenomes</taxon>
        <taxon>ecological metagenomes</taxon>
    </lineage>
</organism>
<sequence>MVEGELMAKKNSRAKANRLVSKYLTDMAKLEDACIDSGGEARLCARAEKLAEIIWKHALGFEEFDIKTEKEVVHPPSISYMRMLLERMEGKVQDVSATESKKSIADRISETTKKRVNKIAEESVE</sequence>
<accession>A0A0F9R236</accession>
<gene>
    <name evidence="1" type="ORF">LCGC14_0946810</name>
</gene>
<protein>
    <submittedName>
        <fullName evidence="1">Uncharacterized protein</fullName>
    </submittedName>
</protein>
<evidence type="ECO:0000313" key="1">
    <source>
        <dbReference type="EMBL" id="KKN19346.1"/>
    </source>
</evidence>
<proteinExistence type="predicted"/>